<feature type="signal peptide" evidence="1">
    <location>
        <begin position="1"/>
        <end position="18"/>
    </location>
</feature>
<evidence type="ECO:0000313" key="2">
    <source>
        <dbReference type="EMBL" id="MBT1697435.1"/>
    </source>
</evidence>
<proteinExistence type="predicted"/>
<dbReference type="AlphaFoldDB" id="A0AAP2GP17"/>
<feature type="chain" id="PRO_5042814214" evidence="1">
    <location>
        <begin position="19"/>
        <end position="231"/>
    </location>
</feature>
<dbReference type="RefSeq" id="WP_254163305.1">
    <property type="nucleotide sequence ID" value="NZ_JAHESF010000009.1"/>
</dbReference>
<reference evidence="2 3" key="1">
    <citation type="submission" date="2021-05" db="EMBL/GenBank/DDBJ databases">
        <title>A Polyphasic approach of four new species of the genus Ohtaekwangia: Ohtaekwangia histidinii sp. nov., Ohtaekwangia cretensis sp. nov., Ohtaekwangia indiensis sp. nov., Ohtaekwangia reichenbachii sp. nov. from diverse environment.</title>
        <authorList>
            <person name="Octaviana S."/>
        </authorList>
    </citation>
    <scope>NUCLEOTIDE SEQUENCE [LARGE SCALE GENOMIC DNA]</scope>
    <source>
        <strain evidence="2 3">PWU4</strain>
    </source>
</reference>
<protein>
    <submittedName>
        <fullName evidence="2">Uncharacterized protein</fullName>
    </submittedName>
</protein>
<organism evidence="2 3">
    <name type="scientific">Chryseosolibacter histidini</name>
    <dbReference type="NCBI Taxonomy" id="2782349"/>
    <lineage>
        <taxon>Bacteria</taxon>
        <taxon>Pseudomonadati</taxon>
        <taxon>Bacteroidota</taxon>
        <taxon>Cytophagia</taxon>
        <taxon>Cytophagales</taxon>
        <taxon>Chryseotaleaceae</taxon>
        <taxon>Chryseosolibacter</taxon>
    </lineage>
</organism>
<name>A0AAP2GP17_9BACT</name>
<comment type="caution">
    <text evidence="2">The sequence shown here is derived from an EMBL/GenBank/DDBJ whole genome shotgun (WGS) entry which is preliminary data.</text>
</comment>
<keyword evidence="1" id="KW-0732">Signal</keyword>
<accession>A0AAP2GP17</accession>
<dbReference type="PROSITE" id="PS51257">
    <property type="entry name" value="PROKAR_LIPOPROTEIN"/>
    <property type="match status" value="1"/>
</dbReference>
<gene>
    <name evidence="2" type="ORF">KK083_11145</name>
</gene>
<sequence>MRSLVVAIATFLALSVLSCQDTRVEDQKHETDVAVYRNFGHQIPYETGVQWMEYYQQQQGGVQGRKNLLGLGLFSYTISAPQMEAMTASVSDLVGVAFHWAIDDDGDTHIIAIPVDPTLRLWTSIPGRIYIDSNTGNAISQTVAQAWAQNYKDEHPTGIWFHFFGETVINQVLAVPYFNSVDIEPAINILNLLPQMLLIVWNEDLLPFGRSEAERATVFDASNPCPPCACE</sequence>
<evidence type="ECO:0000256" key="1">
    <source>
        <dbReference type="SAM" id="SignalP"/>
    </source>
</evidence>
<dbReference type="EMBL" id="JAHESF010000009">
    <property type="protein sequence ID" value="MBT1697435.1"/>
    <property type="molecule type" value="Genomic_DNA"/>
</dbReference>
<dbReference type="Proteomes" id="UP001319200">
    <property type="component" value="Unassembled WGS sequence"/>
</dbReference>
<keyword evidence="3" id="KW-1185">Reference proteome</keyword>
<evidence type="ECO:0000313" key="3">
    <source>
        <dbReference type="Proteomes" id="UP001319200"/>
    </source>
</evidence>